<proteinExistence type="predicted"/>
<dbReference type="AlphaFoldDB" id="A0AA86TD43"/>
<dbReference type="EMBL" id="OX365700">
    <property type="protein sequence ID" value="CAI4032404.1"/>
    <property type="molecule type" value="Genomic_DNA"/>
</dbReference>
<organism evidence="2 3">
    <name type="scientific">Nitrospira tepida</name>
    <dbReference type="NCBI Taxonomy" id="2973512"/>
    <lineage>
        <taxon>Bacteria</taxon>
        <taxon>Pseudomonadati</taxon>
        <taxon>Nitrospirota</taxon>
        <taxon>Nitrospiria</taxon>
        <taxon>Nitrospirales</taxon>
        <taxon>Nitrospiraceae</taxon>
        <taxon>Nitrospira</taxon>
    </lineage>
</organism>
<reference evidence="2" key="1">
    <citation type="submission" date="2022-10" db="EMBL/GenBank/DDBJ databases">
        <authorList>
            <person name="Koch H."/>
        </authorList>
    </citation>
    <scope>NUCLEOTIDE SEQUENCE</scope>
    <source>
        <strain evidence="2">DNF</strain>
    </source>
</reference>
<name>A0AA86TD43_9BACT</name>
<accession>A0AA86TD43</accession>
<evidence type="ECO:0000256" key="1">
    <source>
        <dbReference type="SAM" id="MobiDB-lite"/>
    </source>
</evidence>
<keyword evidence="3" id="KW-1185">Reference proteome</keyword>
<protein>
    <submittedName>
        <fullName evidence="2">Uncharacterized protein</fullName>
    </submittedName>
</protein>
<dbReference type="Proteomes" id="UP001179121">
    <property type="component" value="Chromosome"/>
</dbReference>
<feature type="region of interest" description="Disordered" evidence="1">
    <location>
        <begin position="1"/>
        <end position="23"/>
    </location>
</feature>
<evidence type="ECO:0000313" key="2">
    <source>
        <dbReference type="EMBL" id="CAI4032404.1"/>
    </source>
</evidence>
<sequence length="47" mass="5398">MNLKQFRSPANGHRRSQGRGYRLQSKLGKTISLRRLEFLLAAARSRA</sequence>
<dbReference type="KEGG" id="nti:DNFV4_02834"/>
<evidence type="ECO:0000313" key="3">
    <source>
        <dbReference type="Proteomes" id="UP001179121"/>
    </source>
</evidence>
<gene>
    <name evidence="2" type="ORF">DNFV4_02834</name>
</gene>